<keyword evidence="2 5" id="KW-0547">Nucleotide-binding</keyword>
<dbReference type="SUPFAM" id="SSF56112">
    <property type="entry name" value="Protein kinase-like (PK-like)"/>
    <property type="match status" value="1"/>
</dbReference>
<dbReference type="InterPro" id="IPR000719">
    <property type="entry name" value="Prot_kinase_dom"/>
</dbReference>
<organism evidence="8 9">
    <name type="scientific">Streptomyces hirsutus</name>
    <dbReference type="NCBI Taxonomy" id="35620"/>
    <lineage>
        <taxon>Bacteria</taxon>
        <taxon>Bacillati</taxon>
        <taxon>Actinomycetota</taxon>
        <taxon>Actinomycetes</taxon>
        <taxon>Kitasatosporales</taxon>
        <taxon>Streptomycetaceae</taxon>
        <taxon>Streptomyces</taxon>
    </lineage>
</organism>
<protein>
    <submittedName>
        <fullName evidence="8">Protein kinase</fullName>
    </submittedName>
</protein>
<dbReference type="Proteomes" id="UP001335325">
    <property type="component" value="Chromosome"/>
</dbReference>
<dbReference type="InterPro" id="IPR017441">
    <property type="entry name" value="Protein_kinase_ATP_BS"/>
</dbReference>
<evidence type="ECO:0000256" key="3">
    <source>
        <dbReference type="ARBA" id="ARBA00022777"/>
    </source>
</evidence>
<dbReference type="PROSITE" id="PS00107">
    <property type="entry name" value="PROTEIN_KINASE_ATP"/>
    <property type="match status" value="1"/>
</dbReference>
<feature type="region of interest" description="Disordered" evidence="6">
    <location>
        <begin position="283"/>
        <end position="429"/>
    </location>
</feature>
<feature type="domain" description="Protein kinase" evidence="7">
    <location>
        <begin position="17"/>
        <end position="272"/>
    </location>
</feature>
<accession>A0ABZ1GY97</accession>
<dbReference type="GO" id="GO:0016301">
    <property type="term" value="F:kinase activity"/>
    <property type="evidence" value="ECO:0007669"/>
    <property type="project" value="UniProtKB-KW"/>
</dbReference>
<name>A0ABZ1GY97_9ACTN</name>
<reference evidence="8 9" key="1">
    <citation type="submission" date="2022-10" db="EMBL/GenBank/DDBJ databases">
        <title>The complete genomes of actinobacterial strains from the NBC collection.</title>
        <authorList>
            <person name="Joergensen T.S."/>
            <person name="Alvarez Arevalo M."/>
            <person name="Sterndorff E.B."/>
            <person name="Faurdal D."/>
            <person name="Vuksanovic O."/>
            <person name="Mourched A.-S."/>
            <person name="Charusanti P."/>
            <person name="Shaw S."/>
            <person name="Blin K."/>
            <person name="Weber T."/>
        </authorList>
    </citation>
    <scope>NUCLEOTIDE SEQUENCE [LARGE SCALE GENOMIC DNA]</scope>
    <source>
        <strain evidence="8 9">NBC 01753</strain>
    </source>
</reference>
<dbReference type="SMART" id="SM00220">
    <property type="entry name" value="S_TKc"/>
    <property type="match status" value="1"/>
</dbReference>
<sequence length="429" mass="44887">MQITPLNPEDPLSLGDFELHGRIGQGGMGQVFLGESLGGEPAAVKVIKPSVVDSESRQRFAQEVEALKTIWGARIAAFLGADAEAEQPWLATEYVDGPDLARHVRTHGPLPSVLTAALGAVLAEALSGVHAQGLLHRDLKPANVLLGPNGPKIIDFGLAAFTESTISLTAPHQVVGTPICMAPEQAAGVKPLTAAVDVYALGALLLFAVTGHYPHEAATPYMVFHLVTDPGTAPDLSGVPEDLLPLLTGMLAQDAGDRPSLTGVAQQCRAVIEAQGMKIAQARRRLTAHTAEQRRHGPAAPADRVPTVAWPAPASDTRVTEISPAELETPADAPPVSPTVAETVPGPAAPAAPDSPASSDPRVPDAPATVPAEPGDRPRGARREQPQPGHRPPVDPGRPKEPAHTLRHSVQARRTAERLRTAYAAKAPF</sequence>
<dbReference type="PROSITE" id="PS00108">
    <property type="entry name" value="PROTEIN_KINASE_ST"/>
    <property type="match status" value="1"/>
</dbReference>
<evidence type="ECO:0000313" key="9">
    <source>
        <dbReference type="Proteomes" id="UP001335325"/>
    </source>
</evidence>
<feature type="compositionally biased region" description="Low complexity" evidence="6">
    <location>
        <begin position="340"/>
        <end position="368"/>
    </location>
</feature>
<feature type="binding site" evidence="5">
    <location>
        <position position="45"/>
    </location>
    <ligand>
        <name>ATP</name>
        <dbReference type="ChEBI" id="CHEBI:30616"/>
    </ligand>
</feature>
<proteinExistence type="predicted"/>
<evidence type="ECO:0000256" key="4">
    <source>
        <dbReference type="ARBA" id="ARBA00022840"/>
    </source>
</evidence>
<keyword evidence="1" id="KW-0808">Transferase</keyword>
<evidence type="ECO:0000256" key="6">
    <source>
        <dbReference type="SAM" id="MobiDB-lite"/>
    </source>
</evidence>
<dbReference type="CDD" id="cd14014">
    <property type="entry name" value="STKc_PknB_like"/>
    <property type="match status" value="1"/>
</dbReference>
<gene>
    <name evidence="8" type="ORF">OIE73_33440</name>
</gene>
<evidence type="ECO:0000313" key="8">
    <source>
        <dbReference type="EMBL" id="WSD10150.1"/>
    </source>
</evidence>
<dbReference type="InterPro" id="IPR011009">
    <property type="entry name" value="Kinase-like_dom_sf"/>
</dbReference>
<dbReference type="RefSeq" id="WP_326755875.1">
    <property type="nucleotide sequence ID" value="NZ_CP109134.1"/>
</dbReference>
<evidence type="ECO:0000256" key="1">
    <source>
        <dbReference type="ARBA" id="ARBA00022679"/>
    </source>
</evidence>
<dbReference type="PANTHER" id="PTHR43289:SF34">
    <property type="entry name" value="SERINE_THREONINE-PROTEIN KINASE YBDM-RELATED"/>
    <property type="match status" value="1"/>
</dbReference>
<dbReference type="PROSITE" id="PS50011">
    <property type="entry name" value="PROTEIN_KINASE_DOM"/>
    <property type="match status" value="1"/>
</dbReference>
<dbReference type="InterPro" id="IPR008271">
    <property type="entry name" value="Ser/Thr_kinase_AS"/>
</dbReference>
<evidence type="ECO:0000256" key="2">
    <source>
        <dbReference type="ARBA" id="ARBA00022741"/>
    </source>
</evidence>
<evidence type="ECO:0000259" key="7">
    <source>
        <dbReference type="PROSITE" id="PS50011"/>
    </source>
</evidence>
<keyword evidence="9" id="KW-1185">Reference proteome</keyword>
<dbReference type="PANTHER" id="PTHR43289">
    <property type="entry name" value="MITOGEN-ACTIVATED PROTEIN KINASE KINASE KINASE 20-RELATED"/>
    <property type="match status" value="1"/>
</dbReference>
<dbReference type="Pfam" id="PF00069">
    <property type="entry name" value="Pkinase"/>
    <property type="match status" value="1"/>
</dbReference>
<evidence type="ECO:0000256" key="5">
    <source>
        <dbReference type="PROSITE-ProRule" id="PRU10141"/>
    </source>
</evidence>
<feature type="compositionally biased region" description="Basic and acidic residues" evidence="6">
    <location>
        <begin position="374"/>
        <end position="385"/>
    </location>
</feature>
<dbReference type="Gene3D" id="1.10.510.10">
    <property type="entry name" value="Transferase(Phosphotransferase) domain 1"/>
    <property type="match status" value="1"/>
</dbReference>
<dbReference type="EMBL" id="CP109134">
    <property type="protein sequence ID" value="WSD10150.1"/>
    <property type="molecule type" value="Genomic_DNA"/>
</dbReference>
<keyword evidence="4 5" id="KW-0067">ATP-binding</keyword>
<keyword evidence="3 8" id="KW-0418">Kinase</keyword>
<dbReference type="GeneID" id="91547585"/>